<sequence>MKDIGESRREFKDFDESKSLSDGSTHDVWFRWALLLRKSSMLWDQVECDGCNKHIWGACYKCRTCSNVVYCISCFEGNRNEHPNHQSDEMQPLQRSAPAAAPAGQDASQGVPEAELEFYMGHRFNGTFKRLDEAVYPYRKSETVQDALRKTMLLGQSISIRTQTPGAFARTDEIPEKLAFLVEKASSHQRPLHIIDGFNALYHGRDIQISKNKTYFWRLQLSYCKQAGNKSQEKWSLVAISSKAFIISERAAGANIRESAGTISLARGGCSRSSRSSFVCRDANAKATLPKLVL</sequence>
<evidence type="ECO:0000256" key="2">
    <source>
        <dbReference type="ARBA" id="ARBA00022771"/>
    </source>
</evidence>
<evidence type="ECO:0000256" key="3">
    <source>
        <dbReference type="ARBA" id="ARBA00022833"/>
    </source>
</evidence>
<protein>
    <submittedName>
        <fullName evidence="5">Uncharacterized protein</fullName>
    </submittedName>
</protein>
<dbReference type="OrthoDB" id="341259at2759"/>
<evidence type="ECO:0000313" key="6">
    <source>
        <dbReference type="Proteomes" id="UP000799436"/>
    </source>
</evidence>
<evidence type="ECO:0000256" key="4">
    <source>
        <dbReference type="SAM" id="MobiDB-lite"/>
    </source>
</evidence>
<reference evidence="5" key="1">
    <citation type="journal article" date="2020" name="Stud. Mycol.">
        <title>101 Dothideomycetes genomes: a test case for predicting lifestyles and emergence of pathogens.</title>
        <authorList>
            <person name="Haridas S."/>
            <person name="Albert R."/>
            <person name="Binder M."/>
            <person name="Bloem J."/>
            <person name="Labutti K."/>
            <person name="Salamov A."/>
            <person name="Andreopoulos B."/>
            <person name="Baker S."/>
            <person name="Barry K."/>
            <person name="Bills G."/>
            <person name="Bluhm B."/>
            <person name="Cannon C."/>
            <person name="Castanera R."/>
            <person name="Culley D."/>
            <person name="Daum C."/>
            <person name="Ezra D."/>
            <person name="Gonzalez J."/>
            <person name="Henrissat B."/>
            <person name="Kuo A."/>
            <person name="Liang C."/>
            <person name="Lipzen A."/>
            <person name="Lutzoni F."/>
            <person name="Magnuson J."/>
            <person name="Mondo S."/>
            <person name="Nolan M."/>
            <person name="Ohm R."/>
            <person name="Pangilinan J."/>
            <person name="Park H.-J."/>
            <person name="Ramirez L."/>
            <person name="Alfaro M."/>
            <person name="Sun H."/>
            <person name="Tritt A."/>
            <person name="Yoshinaga Y."/>
            <person name="Zwiers L.-H."/>
            <person name="Turgeon B."/>
            <person name="Goodwin S."/>
            <person name="Spatafora J."/>
            <person name="Crous P."/>
            <person name="Grigoriev I."/>
        </authorList>
    </citation>
    <scope>NUCLEOTIDE SEQUENCE</scope>
    <source>
        <strain evidence="5">CBS 116005</strain>
    </source>
</reference>
<dbReference type="Proteomes" id="UP000799436">
    <property type="component" value="Unassembled WGS sequence"/>
</dbReference>
<organism evidence="5 6">
    <name type="scientific">Teratosphaeria nubilosa</name>
    <dbReference type="NCBI Taxonomy" id="161662"/>
    <lineage>
        <taxon>Eukaryota</taxon>
        <taxon>Fungi</taxon>
        <taxon>Dikarya</taxon>
        <taxon>Ascomycota</taxon>
        <taxon>Pezizomycotina</taxon>
        <taxon>Dothideomycetes</taxon>
        <taxon>Dothideomycetidae</taxon>
        <taxon>Mycosphaerellales</taxon>
        <taxon>Teratosphaeriaceae</taxon>
        <taxon>Teratosphaeria</taxon>
    </lineage>
</organism>
<dbReference type="InterPro" id="IPR043145">
    <property type="entry name" value="Znf_ZZ_sf"/>
</dbReference>
<dbReference type="AlphaFoldDB" id="A0A6G1LJ81"/>
<keyword evidence="2" id="KW-0863">Zinc-finger</keyword>
<dbReference type="CDD" id="cd02249">
    <property type="entry name" value="ZZ"/>
    <property type="match status" value="1"/>
</dbReference>
<proteinExistence type="predicted"/>
<keyword evidence="3" id="KW-0862">Zinc</keyword>
<name>A0A6G1LJ81_9PEZI</name>
<evidence type="ECO:0000256" key="1">
    <source>
        <dbReference type="ARBA" id="ARBA00022723"/>
    </source>
</evidence>
<keyword evidence="1" id="KW-0479">Metal-binding</keyword>
<keyword evidence="6" id="KW-1185">Reference proteome</keyword>
<feature type="region of interest" description="Disordered" evidence="4">
    <location>
        <begin position="84"/>
        <end position="107"/>
    </location>
</feature>
<accession>A0A6G1LJ81</accession>
<feature type="compositionally biased region" description="Low complexity" evidence="4">
    <location>
        <begin position="96"/>
        <end position="107"/>
    </location>
</feature>
<gene>
    <name evidence="5" type="ORF">EJ03DRAFT_149893</name>
</gene>
<dbReference type="SUPFAM" id="SSF57850">
    <property type="entry name" value="RING/U-box"/>
    <property type="match status" value="1"/>
</dbReference>
<dbReference type="Gene3D" id="3.30.60.90">
    <property type="match status" value="1"/>
</dbReference>
<evidence type="ECO:0000313" key="5">
    <source>
        <dbReference type="EMBL" id="KAF2772935.1"/>
    </source>
</evidence>
<dbReference type="GO" id="GO:0008270">
    <property type="term" value="F:zinc ion binding"/>
    <property type="evidence" value="ECO:0007669"/>
    <property type="project" value="UniProtKB-KW"/>
</dbReference>
<dbReference type="EMBL" id="ML995812">
    <property type="protein sequence ID" value="KAF2772935.1"/>
    <property type="molecule type" value="Genomic_DNA"/>
</dbReference>